<dbReference type="RefSeq" id="WP_123791280.1">
    <property type="nucleotide sequence ID" value="NZ_RKQK01000001.1"/>
</dbReference>
<protein>
    <submittedName>
        <fullName evidence="4">Ribosomal protein S18 acetylase RimI-like enzyme</fullName>
    </submittedName>
</protein>
<keyword evidence="4" id="KW-0687">Ribonucleoprotein</keyword>
<feature type="domain" description="N-acetyltransferase" evidence="3">
    <location>
        <begin position="5"/>
        <end position="176"/>
    </location>
</feature>
<dbReference type="GO" id="GO:0005840">
    <property type="term" value="C:ribosome"/>
    <property type="evidence" value="ECO:0007669"/>
    <property type="project" value="UniProtKB-KW"/>
</dbReference>
<comment type="caution">
    <text evidence="4">The sequence shown here is derived from an EMBL/GenBank/DDBJ whole genome shotgun (WGS) entry which is preliminary data.</text>
</comment>
<dbReference type="InterPro" id="IPR016181">
    <property type="entry name" value="Acyl_CoA_acyltransferase"/>
</dbReference>
<sequence length="180" mass="19869">MSKDITLRPATLNDTHAIATVQVDVWKSAYKGIVPDALIDRMSVFDREKGWTKILSSYAENGLGACFVAEIDGEIQGFASCGHQRDPDLEQDYPGEISAIYVQDAQQRCGIGRRLMKTCFETMNAMGLQGAALWVLAENQQARSFYTALGGELITQRVEDQPDGTLSEVAYGWPKRSDLS</sequence>
<dbReference type="OrthoDB" id="273614at2"/>
<dbReference type="SUPFAM" id="SSF55729">
    <property type="entry name" value="Acyl-CoA N-acyltransferases (Nat)"/>
    <property type="match status" value="1"/>
</dbReference>
<name>A0A3N4VDK7_9RHOB</name>
<organism evidence="4 5">
    <name type="scientific">Pacificibacter maritimus</name>
    <dbReference type="NCBI Taxonomy" id="762213"/>
    <lineage>
        <taxon>Bacteria</taxon>
        <taxon>Pseudomonadati</taxon>
        <taxon>Pseudomonadota</taxon>
        <taxon>Alphaproteobacteria</taxon>
        <taxon>Rhodobacterales</taxon>
        <taxon>Roseobacteraceae</taxon>
        <taxon>Pacificibacter</taxon>
    </lineage>
</organism>
<dbReference type="Gene3D" id="3.40.630.30">
    <property type="match status" value="1"/>
</dbReference>
<accession>A0A3N4VDK7</accession>
<dbReference type="CDD" id="cd04301">
    <property type="entry name" value="NAT_SF"/>
    <property type="match status" value="1"/>
</dbReference>
<dbReference type="PROSITE" id="PS51186">
    <property type="entry name" value="GNAT"/>
    <property type="match status" value="1"/>
</dbReference>
<gene>
    <name evidence="4" type="ORF">EDD53_0137</name>
</gene>
<reference evidence="4 5" key="1">
    <citation type="submission" date="2018-11" db="EMBL/GenBank/DDBJ databases">
        <title>Genomic Encyclopedia of Type Strains, Phase IV (KMG-IV): sequencing the most valuable type-strain genomes for metagenomic binning, comparative biology and taxonomic classification.</title>
        <authorList>
            <person name="Goeker M."/>
        </authorList>
    </citation>
    <scope>NUCLEOTIDE SEQUENCE [LARGE SCALE GENOMIC DNA]</scope>
    <source>
        <strain evidence="4 5">DSM 104731</strain>
    </source>
</reference>
<keyword evidence="5" id="KW-1185">Reference proteome</keyword>
<evidence type="ECO:0000313" key="4">
    <source>
        <dbReference type="EMBL" id="RPE71024.1"/>
    </source>
</evidence>
<evidence type="ECO:0000256" key="1">
    <source>
        <dbReference type="ARBA" id="ARBA00022679"/>
    </source>
</evidence>
<evidence type="ECO:0000256" key="2">
    <source>
        <dbReference type="ARBA" id="ARBA00023315"/>
    </source>
</evidence>
<proteinExistence type="predicted"/>
<dbReference type="Pfam" id="PF00583">
    <property type="entry name" value="Acetyltransf_1"/>
    <property type="match status" value="1"/>
</dbReference>
<dbReference type="Proteomes" id="UP000269689">
    <property type="component" value="Unassembled WGS sequence"/>
</dbReference>
<keyword evidence="1" id="KW-0808">Transferase</keyword>
<dbReference type="GO" id="GO:0016747">
    <property type="term" value="F:acyltransferase activity, transferring groups other than amino-acyl groups"/>
    <property type="evidence" value="ECO:0007669"/>
    <property type="project" value="InterPro"/>
</dbReference>
<dbReference type="EMBL" id="RKQK01000001">
    <property type="protein sequence ID" value="RPE71024.1"/>
    <property type="molecule type" value="Genomic_DNA"/>
</dbReference>
<keyword evidence="2" id="KW-0012">Acyltransferase</keyword>
<keyword evidence="4" id="KW-0689">Ribosomal protein</keyword>
<evidence type="ECO:0000259" key="3">
    <source>
        <dbReference type="PROSITE" id="PS51186"/>
    </source>
</evidence>
<dbReference type="AlphaFoldDB" id="A0A3N4VDK7"/>
<evidence type="ECO:0000313" key="5">
    <source>
        <dbReference type="Proteomes" id="UP000269689"/>
    </source>
</evidence>
<dbReference type="InterPro" id="IPR050832">
    <property type="entry name" value="Bact_Acetyltransf"/>
</dbReference>
<dbReference type="PANTHER" id="PTHR43877">
    <property type="entry name" value="AMINOALKYLPHOSPHONATE N-ACETYLTRANSFERASE-RELATED-RELATED"/>
    <property type="match status" value="1"/>
</dbReference>
<dbReference type="InterPro" id="IPR000182">
    <property type="entry name" value="GNAT_dom"/>
</dbReference>